<keyword evidence="3" id="KW-0067">ATP-binding</keyword>
<dbReference type="InterPro" id="IPR007695">
    <property type="entry name" value="DNA_mismatch_repair_MutS-lik_N"/>
</dbReference>
<dbReference type="GO" id="GO:0006298">
    <property type="term" value="P:mismatch repair"/>
    <property type="evidence" value="ECO:0007669"/>
    <property type="project" value="InterPro"/>
</dbReference>
<dbReference type="GO" id="GO:0030983">
    <property type="term" value="F:mismatched DNA binding"/>
    <property type="evidence" value="ECO:0007669"/>
    <property type="project" value="InterPro"/>
</dbReference>
<dbReference type="GeneID" id="8242483"/>
<evidence type="ECO:0000256" key="5">
    <source>
        <dbReference type="SAM" id="MobiDB-lite"/>
    </source>
</evidence>
<reference evidence="7 8" key="1">
    <citation type="journal article" date="2009" name="Science">
        <title>Green evolution and dynamic adaptations revealed by genomes of the marine picoeukaryotes Micromonas.</title>
        <authorList>
            <person name="Worden A.Z."/>
            <person name="Lee J.H."/>
            <person name="Mock T."/>
            <person name="Rouze P."/>
            <person name="Simmons M.P."/>
            <person name="Aerts A.L."/>
            <person name="Allen A.E."/>
            <person name="Cuvelier M.L."/>
            <person name="Derelle E."/>
            <person name="Everett M.V."/>
            <person name="Foulon E."/>
            <person name="Grimwood J."/>
            <person name="Gundlach H."/>
            <person name="Henrissat B."/>
            <person name="Napoli C."/>
            <person name="McDonald S.M."/>
            <person name="Parker M.S."/>
            <person name="Rombauts S."/>
            <person name="Salamov A."/>
            <person name="Von Dassow P."/>
            <person name="Badger J.H."/>
            <person name="Coutinho P.M."/>
            <person name="Demir E."/>
            <person name="Dubchak I."/>
            <person name="Gentemann C."/>
            <person name="Eikrem W."/>
            <person name="Gready J.E."/>
            <person name="John U."/>
            <person name="Lanier W."/>
            <person name="Lindquist E.A."/>
            <person name="Lucas S."/>
            <person name="Mayer K.F."/>
            <person name="Moreau H."/>
            <person name="Not F."/>
            <person name="Otillar R."/>
            <person name="Panaud O."/>
            <person name="Pangilinan J."/>
            <person name="Paulsen I."/>
            <person name="Piegu B."/>
            <person name="Poliakov A."/>
            <person name="Robbens S."/>
            <person name="Schmutz J."/>
            <person name="Toulza E."/>
            <person name="Wyss T."/>
            <person name="Zelensky A."/>
            <person name="Zhou K."/>
            <person name="Armbrust E.V."/>
            <person name="Bhattacharya D."/>
            <person name="Goodenough U.W."/>
            <person name="Van de Peer Y."/>
            <person name="Grigoriev I.V."/>
        </authorList>
    </citation>
    <scope>NUCLEOTIDE SEQUENCE [LARGE SCALE GENOMIC DNA]</scope>
    <source>
        <strain evidence="8">RCC299 / NOUM17</strain>
    </source>
</reference>
<evidence type="ECO:0000256" key="1">
    <source>
        <dbReference type="ARBA" id="ARBA00022741"/>
    </source>
</evidence>
<dbReference type="FunCoup" id="C1E554">
    <property type="interactions" value="239"/>
</dbReference>
<evidence type="ECO:0000256" key="2">
    <source>
        <dbReference type="ARBA" id="ARBA00022763"/>
    </source>
</evidence>
<dbReference type="InterPro" id="IPR016151">
    <property type="entry name" value="DNA_mismatch_repair_MutS_N"/>
</dbReference>
<dbReference type="RefSeq" id="XP_002501197.1">
    <property type="nucleotide sequence ID" value="XM_002501151.1"/>
</dbReference>
<dbReference type="GO" id="GO:0005524">
    <property type="term" value="F:ATP binding"/>
    <property type="evidence" value="ECO:0007669"/>
    <property type="project" value="UniProtKB-KW"/>
</dbReference>
<proteinExistence type="predicted"/>
<accession>C1E554</accession>
<name>C1E554_MICCC</name>
<dbReference type="KEGG" id="mis:MICPUN_57476"/>
<evidence type="ECO:0000259" key="6">
    <source>
        <dbReference type="SMART" id="SM00534"/>
    </source>
</evidence>
<dbReference type="PANTHER" id="PTHR48448">
    <property type="entry name" value="MUTL PROTEIN ISOFORM 1"/>
    <property type="match status" value="1"/>
</dbReference>
<dbReference type="SUPFAM" id="SSF52540">
    <property type="entry name" value="P-loop containing nucleoside triphosphate hydrolases"/>
    <property type="match status" value="1"/>
</dbReference>
<dbReference type="Gene3D" id="3.40.50.300">
    <property type="entry name" value="P-loop containing nucleotide triphosphate hydrolases"/>
    <property type="match status" value="1"/>
</dbReference>
<feature type="domain" description="DNA mismatch repair proteins mutS family" evidence="6">
    <location>
        <begin position="851"/>
        <end position="1039"/>
    </location>
</feature>
<evidence type="ECO:0000313" key="8">
    <source>
        <dbReference type="Proteomes" id="UP000002009"/>
    </source>
</evidence>
<dbReference type="Pfam" id="PF00488">
    <property type="entry name" value="MutS_V"/>
    <property type="match status" value="1"/>
</dbReference>
<keyword evidence="1" id="KW-0547">Nucleotide-binding</keyword>
<dbReference type="eggNOG" id="KOG0217">
    <property type="taxonomic scope" value="Eukaryota"/>
</dbReference>
<dbReference type="InParanoid" id="C1E554"/>
<evidence type="ECO:0000313" key="7">
    <source>
        <dbReference type="EMBL" id="ACO62455.1"/>
    </source>
</evidence>
<dbReference type="InterPro" id="IPR027417">
    <property type="entry name" value="P-loop_NTPase"/>
</dbReference>
<keyword evidence="4" id="KW-0238">DNA-binding</keyword>
<feature type="region of interest" description="Disordered" evidence="5">
    <location>
        <begin position="73"/>
        <end position="92"/>
    </location>
</feature>
<dbReference type="Proteomes" id="UP000002009">
    <property type="component" value="Chromosome 4"/>
</dbReference>
<dbReference type="Gene3D" id="3.40.1170.10">
    <property type="entry name" value="DNA repair protein MutS, domain I"/>
    <property type="match status" value="1"/>
</dbReference>
<dbReference type="Pfam" id="PF01624">
    <property type="entry name" value="MutS_I"/>
    <property type="match status" value="1"/>
</dbReference>
<dbReference type="OrthoDB" id="10252754at2759"/>
<keyword evidence="8" id="KW-1185">Reference proteome</keyword>
<protein>
    <submittedName>
        <fullName evidence="7">Mitochondrial-targeted muts 1</fullName>
    </submittedName>
</protein>
<gene>
    <name evidence="7" type="primary">MSH1</name>
    <name evidence="7" type="ORF">MICPUN_57476</name>
</gene>
<dbReference type="PANTHER" id="PTHR48448:SF1">
    <property type="entry name" value="MUTL PROTEIN ISOFORM 1"/>
    <property type="match status" value="1"/>
</dbReference>
<dbReference type="OMA" id="LMGSITC"/>
<dbReference type="InterPro" id="IPR053276">
    <property type="entry name" value="MtDNA_mismatch_repair_MutS"/>
</dbReference>
<dbReference type="STRING" id="296587.C1E554"/>
<dbReference type="SMART" id="SM00534">
    <property type="entry name" value="MUTSac"/>
    <property type="match status" value="1"/>
</dbReference>
<organism evidence="7 8">
    <name type="scientific">Micromonas commoda (strain RCC299 / NOUM17 / CCMP2709)</name>
    <name type="common">Picoplanktonic green alga</name>
    <dbReference type="NCBI Taxonomy" id="296587"/>
    <lineage>
        <taxon>Eukaryota</taxon>
        <taxon>Viridiplantae</taxon>
        <taxon>Chlorophyta</taxon>
        <taxon>Mamiellophyceae</taxon>
        <taxon>Mamiellales</taxon>
        <taxon>Mamiellaceae</taxon>
        <taxon>Micromonas</taxon>
    </lineage>
</organism>
<feature type="compositionally biased region" description="Low complexity" evidence="5">
    <location>
        <begin position="80"/>
        <end position="92"/>
    </location>
</feature>
<evidence type="ECO:0000256" key="3">
    <source>
        <dbReference type="ARBA" id="ARBA00022840"/>
    </source>
</evidence>
<dbReference type="InterPro" id="IPR000432">
    <property type="entry name" value="DNA_mismatch_repair_MutS_C"/>
</dbReference>
<sequence length="1198" mass="127983">MTGGVGIAFRRGLAAWRRVGVLRPAAAEHVFAAKLPWVGVPTTVGAPSGRSFAASGYLAGSLRGARGDVIRADAARKPRASSSSARRQRAAPAVEVTEPFDDAVYDREFWISQVTGPSVKQSARLMVQRVDFSDPLGVDTSLRGASKGSGKSGGRKTLYDYALEVKAQHPRKVLLIRVGEFYEAIGYDAVMLVMHAGLNPMGLTGVPRAGCPLVKVQETLDRLTSRGFSAVVCEEVPVMHRYGTRAPPKERYVAAIITPASPQYVVGAADNGDDVEFDGAAPPPVIGVASTAVGYTLIAVEPDLRRVTVTEGLTSESAAARLAAGGLAPPLYVHSSMDAGHAGRSTGVAGQTRRLRLEVGNILSAGTNDGDYSKQRYDGKDPVRGLLDLVKREYGMTVDQSFEFVGINGGREAAASKRPRPFPLTLSTAQQLGVLPTRSVPPLLSHALPASSGAPAGCRAYIQELLLHPPPRDTAAAISEACVLMSTGLSPSDGGVPRLEVVPPQKITKLLWKKEATHVFFSEISAMASAVRRTLEHDSNVVRRAGELLLNPTALKTGRNVTKESLVKACREAEEVIGAVVAEEVLDKGDWKPRAQVATSIDVDAEVDDDEYNELDGETEADLEALALGLDAPPQVDYVPRQFLRINEPWRGRVRRDRVQSALDACETAARELAEVIGRDLVPLIETSNAEHQTRKVNRCHLEHDQRNNSLWLRHLPAAVAKRVQAEGLIDLKHPVDRYGKQIGDRWTTLAVETALDRYRVTSFEAGKEVAGALRALAGDLELLVADLVSAATFSTVATAVSLHARHAVSRGWRPAQLLPANDASTPWHLTGLVPFWMDRDDAVVNDVLLDGISILTGPNMAGKSTVLRATAAAALLASCGLHCPVKSASVPFFDSLIVRMSSTDSPAEGLSSYAVEMAEVGQMLDVVTAKSAVFIDELGRGTEARHGTAMAGAVVEELDRSGARGIFATHLHGVLDLGLNLSPFARRMMMETRDDRDGRLRPTLRMVSGECRESLALQTATDMGVSDEVVRRSQALLAQIPETVVVGNTPPAFQEKPSPASTILEEAPPLESLRELLVSVGALELGSVPEAGIVHVDDVPPPAARAWSCVYVLRRGDGWAYCGETDDLGGRLGAHRATAAREGSNEVECAFIAVPREGGGKSRARALESRVIRKLKAEGIPLLSGSDARNTSFGSAA</sequence>
<dbReference type="EMBL" id="CP001325">
    <property type="protein sequence ID" value="ACO62455.1"/>
    <property type="molecule type" value="Genomic_DNA"/>
</dbReference>
<keyword evidence="2" id="KW-0227">DNA damage</keyword>
<dbReference type="SUPFAM" id="SSF55271">
    <property type="entry name" value="DNA repair protein MutS, domain I"/>
    <property type="match status" value="1"/>
</dbReference>
<dbReference type="AlphaFoldDB" id="C1E554"/>
<evidence type="ECO:0000256" key="4">
    <source>
        <dbReference type="ARBA" id="ARBA00023125"/>
    </source>
</evidence>